<keyword evidence="5 7" id="KW-0472">Membrane</keyword>
<dbReference type="InterPro" id="IPR017039">
    <property type="entry name" value="Virul_fac_BrkB"/>
</dbReference>
<evidence type="ECO:0000256" key="5">
    <source>
        <dbReference type="ARBA" id="ARBA00023136"/>
    </source>
</evidence>
<keyword evidence="2" id="KW-1003">Cell membrane</keyword>
<feature type="transmembrane region" description="Helical" evidence="7">
    <location>
        <begin position="155"/>
        <end position="179"/>
    </location>
</feature>
<evidence type="ECO:0000256" key="1">
    <source>
        <dbReference type="ARBA" id="ARBA00004651"/>
    </source>
</evidence>
<protein>
    <submittedName>
        <fullName evidence="8">YihY/virulence factor BrkB family protein</fullName>
    </submittedName>
</protein>
<evidence type="ECO:0000256" key="6">
    <source>
        <dbReference type="SAM" id="MobiDB-lite"/>
    </source>
</evidence>
<dbReference type="Pfam" id="PF03631">
    <property type="entry name" value="Virul_fac_BrkB"/>
    <property type="match status" value="1"/>
</dbReference>
<dbReference type="PANTHER" id="PTHR30213">
    <property type="entry name" value="INNER MEMBRANE PROTEIN YHJD"/>
    <property type="match status" value="1"/>
</dbReference>
<dbReference type="PANTHER" id="PTHR30213:SF0">
    <property type="entry name" value="UPF0761 MEMBRANE PROTEIN YIHY"/>
    <property type="match status" value="1"/>
</dbReference>
<feature type="transmembrane region" description="Helical" evidence="7">
    <location>
        <begin position="229"/>
        <end position="253"/>
    </location>
</feature>
<feature type="transmembrane region" description="Helical" evidence="7">
    <location>
        <begin position="115"/>
        <end position="143"/>
    </location>
</feature>
<comment type="caution">
    <text evidence="8">The sequence shown here is derived from an EMBL/GenBank/DDBJ whole genome shotgun (WGS) entry which is preliminary data.</text>
</comment>
<feature type="region of interest" description="Disordered" evidence="6">
    <location>
        <begin position="321"/>
        <end position="355"/>
    </location>
</feature>
<dbReference type="NCBIfam" id="TIGR00765">
    <property type="entry name" value="yihY_not_rbn"/>
    <property type="match status" value="1"/>
</dbReference>
<evidence type="ECO:0000256" key="4">
    <source>
        <dbReference type="ARBA" id="ARBA00022989"/>
    </source>
</evidence>
<dbReference type="GO" id="GO:0005886">
    <property type="term" value="C:plasma membrane"/>
    <property type="evidence" value="ECO:0007669"/>
    <property type="project" value="UniProtKB-SubCell"/>
</dbReference>
<dbReference type="RefSeq" id="WP_114686317.1">
    <property type="nucleotide sequence ID" value="NZ_QQNB01000001.1"/>
</dbReference>
<gene>
    <name evidence="8" type="ORF">DVW87_03300</name>
</gene>
<dbReference type="EMBL" id="QQNB01000001">
    <property type="protein sequence ID" value="RDE06737.1"/>
    <property type="molecule type" value="Genomic_DNA"/>
</dbReference>
<keyword evidence="9" id="KW-1185">Reference proteome</keyword>
<comment type="subcellular location">
    <subcellularLocation>
        <location evidence="1">Cell membrane</location>
        <topology evidence="1">Multi-pass membrane protein</topology>
    </subcellularLocation>
</comment>
<proteinExistence type="predicted"/>
<keyword evidence="4 7" id="KW-1133">Transmembrane helix</keyword>
<feature type="transmembrane region" description="Helical" evidence="7">
    <location>
        <begin position="265"/>
        <end position="286"/>
    </location>
</feature>
<dbReference type="OrthoDB" id="9781030at2"/>
<evidence type="ECO:0000313" key="8">
    <source>
        <dbReference type="EMBL" id="RDE06737.1"/>
    </source>
</evidence>
<keyword evidence="3 7" id="KW-0812">Transmembrane</keyword>
<evidence type="ECO:0000256" key="3">
    <source>
        <dbReference type="ARBA" id="ARBA00022692"/>
    </source>
</evidence>
<reference evidence="8 9" key="1">
    <citation type="submission" date="2018-07" db="EMBL/GenBank/DDBJ databases">
        <title>a novel species of Sphingomonas isolated from the rhizosphere soil of Araceae plant.</title>
        <authorList>
            <person name="Zhiyong W."/>
            <person name="Qinglan Z."/>
            <person name="Zhiwei F."/>
            <person name="Ding X."/>
            <person name="Gejiao W."/>
            <person name="Shixue Z."/>
        </authorList>
    </citation>
    <scope>NUCLEOTIDE SEQUENCE [LARGE SCALE GENOMIC DNA]</scope>
    <source>
        <strain evidence="8 9">WZY 27</strain>
    </source>
</reference>
<name>A0A369VYN1_9SPHN</name>
<organism evidence="8 9">
    <name type="scientific">Sphingomonas aracearum</name>
    <dbReference type="NCBI Taxonomy" id="2283317"/>
    <lineage>
        <taxon>Bacteria</taxon>
        <taxon>Pseudomonadati</taxon>
        <taxon>Pseudomonadota</taxon>
        <taxon>Alphaproteobacteria</taxon>
        <taxon>Sphingomonadales</taxon>
        <taxon>Sphingomonadaceae</taxon>
        <taxon>Sphingomonas</taxon>
    </lineage>
</organism>
<dbReference type="AlphaFoldDB" id="A0A369VYN1"/>
<feature type="transmembrane region" description="Helical" evidence="7">
    <location>
        <begin position="199"/>
        <end position="217"/>
    </location>
</feature>
<evidence type="ECO:0000313" key="9">
    <source>
        <dbReference type="Proteomes" id="UP000253918"/>
    </source>
</evidence>
<accession>A0A369VYN1</accession>
<dbReference type="Proteomes" id="UP000253918">
    <property type="component" value="Unassembled WGS sequence"/>
</dbReference>
<evidence type="ECO:0000256" key="2">
    <source>
        <dbReference type="ARBA" id="ARBA00022475"/>
    </source>
</evidence>
<feature type="transmembrane region" description="Helical" evidence="7">
    <location>
        <begin position="51"/>
        <end position="73"/>
    </location>
</feature>
<evidence type="ECO:0000256" key="7">
    <source>
        <dbReference type="SAM" id="Phobius"/>
    </source>
</evidence>
<sequence>MAEAAQAREEAREARRAGSPWQLTWPEWKQVLWRTWSETGRDNIGLIASGVGFYGFLAIVPMLGALVLTYGLIADQETVIANVRQLTSVMPADAARLVGEQLLNVVQTSDDKKGFGLLLALGVALFGARNGAGAIIIALNIAYEEEESRGIVQTTLLALAITVAAVVTLLLAIGAITALSFLEDLLKGTPGPIVAMGKILSYLVLLMVGAAGAAALYRWGPSRRQARWVWLSAGSVFTAVVWLLLTLGFGLYVSSFGNYNATYGSLGAVVVLLTWLYLSSYVLLVGAELNAELEHQVAQDTTVGHGRPLGERRAYVADHVAGGDTPATPATNAPEGLGGQPPASRQAPPPVPAQPALGKELLASRVAARATRLVDAGKAGLGATAAATIGLRLVRKGRPGAGAGLLAGAAGLAWLMRDRPAENGDAGTPER</sequence>